<evidence type="ECO:0000256" key="1">
    <source>
        <dbReference type="SAM" id="MobiDB-lite"/>
    </source>
</evidence>
<evidence type="ECO:0000256" key="2">
    <source>
        <dbReference type="SAM" id="Phobius"/>
    </source>
</evidence>
<keyword evidence="2" id="KW-1133">Transmembrane helix</keyword>
<dbReference type="EMBL" id="JAYWLU010000002">
    <property type="protein sequence ID" value="MEX3593567.1"/>
    <property type="molecule type" value="Genomic_DNA"/>
</dbReference>
<feature type="compositionally biased region" description="Polar residues" evidence="1">
    <location>
        <begin position="13"/>
        <end position="36"/>
    </location>
</feature>
<comment type="caution">
    <text evidence="3">The sequence shown here is derived from an EMBL/GenBank/DDBJ whole genome shotgun (WGS) entry which is preliminary data.</text>
</comment>
<feature type="transmembrane region" description="Helical" evidence="2">
    <location>
        <begin position="175"/>
        <end position="197"/>
    </location>
</feature>
<keyword evidence="4" id="KW-1185">Reference proteome</keyword>
<sequence>MSRAERTPVNPAPWQNSAGNGNRGDQISTGYDSATRLSADGTKPAAADPAVANPADETGETDETTATGAASARPTTLSAVLTTVITGLLIGSVATVMHANIWYVNESLWLPWGLLFSGALVWFASVWCGTATRRVWAAAVPGLLTYVLSWGFAYLKNGSALVVTSWEAPIGMVGYGWFAVIFVAVMAAVIVTGRYIVRLRRQARD</sequence>
<organism evidence="3 4">
    <name type="scientific">Kocuria carniphila</name>
    <dbReference type="NCBI Taxonomy" id="262208"/>
    <lineage>
        <taxon>Bacteria</taxon>
        <taxon>Bacillati</taxon>
        <taxon>Actinomycetota</taxon>
        <taxon>Actinomycetes</taxon>
        <taxon>Micrococcales</taxon>
        <taxon>Micrococcaceae</taxon>
        <taxon>Kocuria</taxon>
    </lineage>
</organism>
<dbReference type="RefSeq" id="WP_095797464.1">
    <property type="nucleotide sequence ID" value="NZ_CAUREL010000006.1"/>
</dbReference>
<protein>
    <submittedName>
        <fullName evidence="3">Uncharacterized protein</fullName>
    </submittedName>
</protein>
<accession>A0ABV3UZE0</accession>
<feature type="transmembrane region" description="Helical" evidence="2">
    <location>
        <begin position="135"/>
        <end position="155"/>
    </location>
</feature>
<reference evidence="3 4" key="1">
    <citation type="journal article" date="2024" name="Fungal Genet. Biol.">
        <title>The porcine skin microbiome exhibits broad fungal antagonism.</title>
        <authorList>
            <person name="De La Cruz K.F."/>
            <person name="Townsend E.C."/>
            <person name="Alex Cheong J.Z."/>
            <person name="Salamzade R."/>
            <person name="Liu A."/>
            <person name="Sandstrom S."/>
            <person name="Davila E."/>
            <person name="Huang L."/>
            <person name="Xu K.H."/>
            <person name="Wu S.Y."/>
            <person name="Meudt J.J."/>
            <person name="Shanmuganayagam D."/>
            <person name="Gibson A.L.F."/>
            <person name="Kalan L.R."/>
        </authorList>
    </citation>
    <scope>NUCLEOTIDE SEQUENCE [LARGE SCALE GENOMIC DNA]</scope>
    <source>
        <strain evidence="3 4">LK2625</strain>
    </source>
</reference>
<feature type="transmembrane region" description="Helical" evidence="2">
    <location>
        <begin position="109"/>
        <end position="128"/>
    </location>
</feature>
<feature type="region of interest" description="Disordered" evidence="1">
    <location>
        <begin position="1"/>
        <end position="70"/>
    </location>
</feature>
<keyword evidence="2" id="KW-0812">Transmembrane</keyword>
<feature type="compositionally biased region" description="Low complexity" evidence="1">
    <location>
        <begin position="44"/>
        <end position="56"/>
    </location>
</feature>
<dbReference type="Proteomes" id="UP001558481">
    <property type="component" value="Unassembled WGS sequence"/>
</dbReference>
<proteinExistence type="predicted"/>
<evidence type="ECO:0000313" key="3">
    <source>
        <dbReference type="EMBL" id="MEX3593567.1"/>
    </source>
</evidence>
<keyword evidence="2" id="KW-0472">Membrane</keyword>
<name>A0ABV3UZE0_9MICC</name>
<gene>
    <name evidence="3" type="ORF">VVR66_02435</name>
</gene>
<feature type="transmembrane region" description="Helical" evidence="2">
    <location>
        <begin position="79"/>
        <end position="103"/>
    </location>
</feature>
<evidence type="ECO:0000313" key="4">
    <source>
        <dbReference type="Proteomes" id="UP001558481"/>
    </source>
</evidence>